<dbReference type="PANTHER" id="PTHR13789:SF318">
    <property type="entry name" value="GERANYLGERANYL DIPHOSPHATE REDUCTASE"/>
    <property type="match status" value="1"/>
</dbReference>
<keyword evidence="2" id="KW-0285">Flavoprotein</keyword>
<evidence type="ECO:0000256" key="1">
    <source>
        <dbReference type="ARBA" id="ARBA00001974"/>
    </source>
</evidence>
<dbReference type="EMBL" id="FCNY02000005">
    <property type="protein sequence ID" value="SAL35046.1"/>
    <property type="molecule type" value="Genomic_DNA"/>
</dbReference>
<protein>
    <submittedName>
        <fullName evidence="8">Salicylate hydroxylase</fullName>
    </submittedName>
</protein>
<organism evidence="8 9">
    <name type="scientific">Caballeronia cordobensis</name>
    <name type="common">Burkholderia cordobensis</name>
    <dbReference type="NCBI Taxonomy" id="1353886"/>
    <lineage>
        <taxon>Bacteria</taxon>
        <taxon>Pseudomonadati</taxon>
        <taxon>Pseudomonadota</taxon>
        <taxon>Betaproteobacteria</taxon>
        <taxon>Burkholderiales</taxon>
        <taxon>Burkholderiaceae</taxon>
        <taxon>Caballeronia</taxon>
    </lineage>
</organism>
<evidence type="ECO:0000256" key="3">
    <source>
        <dbReference type="ARBA" id="ARBA00022827"/>
    </source>
</evidence>
<dbReference type="Proteomes" id="UP000054740">
    <property type="component" value="Unassembled WGS sequence"/>
</dbReference>
<evidence type="ECO:0000313" key="9">
    <source>
        <dbReference type="Proteomes" id="UP000054740"/>
    </source>
</evidence>
<evidence type="ECO:0000256" key="6">
    <source>
        <dbReference type="SAM" id="Phobius"/>
    </source>
</evidence>
<keyword evidence="6" id="KW-0812">Transmembrane</keyword>
<sequence length="408" mass="45279">MLDVTHKAQPVLIVGGGIGGLAAALALAAKGRSVHLLEQAAEFREIGAGIQLGPNVFRMFDRLGVTDAVKQLAAFPSRLVMMDALSGEEVTGIALGDAFVERFSHPYALIHRSDLHAVLANACAASPLIRMTTAQKVTGFEELEDRIVVTTHSGGRYEGAALIGADGLWSSVRQWLVNDGKPRVSGHIAYRGVLPIEQVPEHLRSNTMTLWAGPKNHLVHYPLRGGKLFNLVAVFHSDRYDEGWDTRGDPEELHRRFEGTQPQVQELLSRVETWRMWVLCDRDPIKAWSRGRVTLLGDAAHPMLQYMAQGACMAVEDAVCLADRIEANGDDVAQAFKSYERERYLRTGRTQLMARLYGEVYHASGVARELRNNMLRGRTSQQAYDSLEWLYGETKTPLPQVDEALERV</sequence>
<dbReference type="SUPFAM" id="SSF51905">
    <property type="entry name" value="FAD/NAD(P)-binding domain"/>
    <property type="match status" value="1"/>
</dbReference>
<dbReference type="RefSeq" id="WP_053570079.1">
    <property type="nucleotide sequence ID" value="NZ_FCNY02000005.1"/>
</dbReference>
<evidence type="ECO:0000256" key="5">
    <source>
        <dbReference type="ARBA" id="ARBA00023033"/>
    </source>
</evidence>
<dbReference type="GO" id="GO:0071949">
    <property type="term" value="F:FAD binding"/>
    <property type="evidence" value="ECO:0007669"/>
    <property type="project" value="InterPro"/>
</dbReference>
<dbReference type="InterPro" id="IPR050493">
    <property type="entry name" value="FAD-dep_Monooxygenase_BioMet"/>
</dbReference>
<gene>
    <name evidence="8" type="ORF">AWB70_02438</name>
</gene>
<reference evidence="9" key="1">
    <citation type="submission" date="2016-01" db="EMBL/GenBank/DDBJ databases">
        <authorList>
            <person name="Peeters C."/>
        </authorList>
    </citation>
    <scope>NUCLEOTIDE SEQUENCE [LARGE SCALE GENOMIC DNA]</scope>
</reference>
<evidence type="ECO:0000256" key="4">
    <source>
        <dbReference type="ARBA" id="ARBA00023002"/>
    </source>
</evidence>
<name>A0A158GSF1_CABCO</name>
<dbReference type="SUPFAM" id="SSF54373">
    <property type="entry name" value="FAD-linked reductases, C-terminal domain"/>
    <property type="match status" value="1"/>
</dbReference>
<dbReference type="Pfam" id="PF01494">
    <property type="entry name" value="FAD_binding_3"/>
    <property type="match status" value="1"/>
</dbReference>
<keyword evidence="3" id="KW-0274">FAD</keyword>
<comment type="cofactor">
    <cofactor evidence="1">
        <name>FAD</name>
        <dbReference type="ChEBI" id="CHEBI:57692"/>
    </cofactor>
</comment>
<evidence type="ECO:0000259" key="7">
    <source>
        <dbReference type="Pfam" id="PF01494"/>
    </source>
</evidence>
<dbReference type="Gene3D" id="3.50.50.60">
    <property type="entry name" value="FAD/NAD(P)-binding domain"/>
    <property type="match status" value="1"/>
</dbReference>
<keyword evidence="4" id="KW-0560">Oxidoreductase</keyword>
<dbReference type="PANTHER" id="PTHR13789">
    <property type="entry name" value="MONOOXYGENASE"/>
    <property type="match status" value="1"/>
</dbReference>
<dbReference type="InterPro" id="IPR002938">
    <property type="entry name" value="FAD-bd"/>
</dbReference>
<feature type="transmembrane region" description="Helical" evidence="6">
    <location>
        <begin position="12"/>
        <end position="29"/>
    </location>
</feature>
<keyword evidence="6" id="KW-0472">Membrane</keyword>
<dbReference type="GO" id="GO:0004497">
    <property type="term" value="F:monooxygenase activity"/>
    <property type="evidence" value="ECO:0007669"/>
    <property type="project" value="UniProtKB-KW"/>
</dbReference>
<dbReference type="AlphaFoldDB" id="A0A158GSF1"/>
<keyword evidence="5" id="KW-0503">Monooxygenase</keyword>
<dbReference type="InterPro" id="IPR036188">
    <property type="entry name" value="FAD/NAD-bd_sf"/>
</dbReference>
<evidence type="ECO:0000313" key="8">
    <source>
        <dbReference type="EMBL" id="SAL35046.1"/>
    </source>
</evidence>
<accession>A0A158GSF1</accession>
<keyword evidence="6" id="KW-1133">Transmembrane helix</keyword>
<keyword evidence="9" id="KW-1185">Reference proteome</keyword>
<evidence type="ECO:0000256" key="2">
    <source>
        <dbReference type="ARBA" id="ARBA00022630"/>
    </source>
</evidence>
<dbReference type="NCBIfam" id="NF006021">
    <property type="entry name" value="PRK08163.1"/>
    <property type="match status" value="1"/>
</dbReference>
<proteinExistence type="predicted"/>
<feature type="domain" description="FAD-binding" evidence="7">
    <location>
        <begin position="10"/>
        <end position="345"/>
    </location>
</feature>
<dbReference type="PRINTS" id="PR00420">
    <property type="entry name" value="RNGMNOXGNASE"/>
</dbReference>